<keyword evidence="1" id="KW-0732">Signal</keyword>
<dbReference type="Gene3D" id="2.160.20.10">
    <property type="entry name" value="Single-stranded right-handed beta-helix, Pectin lyase-like"/>
    <property type="match status" value="1"/>
</dbReference>
<evidence type="ECO:0000313" key="3">
    <source>
        <dbReference type="Proteomes" id="UP000635885"/>
    </source>
</evidence>
<protein>
    <recommendedName>
        <fullName evidence="4">Right handed beta helix domain-containing protein</fullName>
    </recommendedName>
</protein>
<keyword evidence="3" id="KW-1185">Reference proteome</keyword>
<dbReference type="InterPro" id="IPR012334">
    <property type="entry name" value="Pectin_lyas_fold"/>
</dbReference>
<dbReference type="Proteomes" id="UP000635885">
    <property type="component" value="Unassembled WGS sequence"/>
</dbReference>
<organism evidence="2 3">
    <name type="scientific">Belliella aquatica</name>
    <dbReference type="NCBI Taxonomy" id="1323734"/>
    <lineage>
        <taxon>Bacteria</taxon>
        <taxon>Pseudomonadati</taxon>
        <taxon>Bacteroidota</taxon>
        <taxon>Cytophagia</taxon>
        <taxon>Cytophagales</taxon>
        <taxon>Cyclobacteriaceae</taxon>
        <taxon>Belliella</taxon>
    </lineage>
</organism>
<dbReference type="InterPro" id="IPR011050">
    <property type="entry name" value="Pectin_lyase_fold/virulence"/>
</dbReference>
<proteinExistence type="predicted"/>
<dbReference type="RefSeq" id="WP_188444319.1">
    <property type="nucleotide sequence ID" value="NZ_BMFD01000019.1"/>
</dbReference>
<evidence type="ECO:0008006" key="4">
    <source>
        <dbReference type="Google" id="ProtNLM"/>
    </source>
</evidence>
<evidence type="ECO:0000256" key="1">
    <source>
        <dbReference type="SAM" id="SignalP"/>
    </source>
</evidence>
<feature type="chain" id="PRO_5045983128" description="Right handed beta helix domain-containing protein" evidence="1">
    <location>
        <begin position="23"/>
        <end position="368"/>
    </location>
</feature>
<dbReference type="EMBL" id="BMFD01000019">
    <property type="protein sequence ID" value="GGC52849.1"/>
    <property type="molecule type" value="Genomic_DNA"/>
</dbReference>
<evidence type="ECO:0000313" key="2">
    <source>
        <dbReference type="EMBL" id="GGC52849.1"/>
    </source>
</evidence>
<comment type="caution">
    <text evidence="2">The sequence shown here is derived from an EMBL/GenBank/DDBJ whole genome shotgun (WGS) entry which is preliminary data.</text>
</comment>
<sequence>MIRLLNLTLLFLLMTWSTTLLATDYMISGAGSAEVNGIYTPDGTNEDGNPRWKLSAGSYYLHSNKYDEWVINDDRDYAFGGFYVNKTSSEPTSPPLIGWEVDYMGTSPAPTVGLPGPGINYSSLIFTEAVVNDGSIDTSKPVMITHNNFGGNTFTGSDGDNFVTDGKVIVTNLSAGLSAVITRTSSTTLSVILTGNATKHNDANDVLNLTFSFQNSAFTSGDASSELNATKNDLEINYFQEYNIGSGGDYASITAALAAFNSFNSDGNILNLAAETFTERNLNISNLTIRGQGAGSTIVQAAASQGIATGGVFITSNTVVLEGMTIRYGKATLGGGINYKGALTVNKCTISNNDANIGGGIFNQQTDG</sequence>
<accession>A0ABQ1N4A7</accession>
<gene>
    <name evidence="2" type="ORF">GCM10010993_34120</name>
</gene>
<dbReference type="SUPFAM" id="SSF51126">
    <property type="entry name" value="Pectin lyase-like"/>
    <property type="match status" value="1"/>
</dbReference>
<feature type="signal peptide" evidence="1">
    <location>
        <begin position="1"/>
        <end position="22"/>
    </location>
</feature>
<reference evidence="3" key="1">
    <citation type="journal article" date="2019" name="Int. J. Syst. Evol. Microbiol.">
        <title>The Global Catalogue of Microorganisms (GCM) 10K type strain sequencing project: providing services to taxonomists for standard genome sequencing and annotation.</title>
        <authorList>
            <consortium name="The Broad Institute Genomics Platform"/>
            <consortium name="The Broad Institute Genome Sequencing Center for Infectious Disease"/>
            <person name="Wu L."/>
            <person name="Ma J."/>
        </authorList>
    </citation>
    <scope>NUCLEOTIDE SEQUENCE [LARGE SCALE GENOMIC DNA]</scope>
    <source>
        <strain evidence="3">CGMCC 1.12479</strain>
    </source>
</reference>
<name>A0ABQ1N4A7_9BACT</name>